<dbReference type="AlphaFoldDB" id="A0A7S1FW56"/>
<evidence type="ECO:0000313" key="2">
    <source>
        <dbReference type="EMBL" id="CAD8890859.1"/>
    </source>
</evidence>
<evidence type="ECO:0000256" key="1">
    <source>
        <dbReference type="SAM" id="MobiDB-lite"/>
    </source>
</evidence>
<dbReference type="EMBL" id="HBFR01025187">
    <property type="protein sequence ID" value="CAD8890859.1"/>
    <property type="molecule type" value="Transcribed_RNA"/>
</dbReference>
<accession>A0A7S1FW56</accession>
<proteinExistence type="predicted"/>
<protein>
    <submittedName>
        <fullName evidence="2">Uncharacterized protein</fullName>
    </submittedName>
</protein>
<feature type="compositionally biased region" description="Low complexity" evidence="1">
    <location>
        <begin position="196"/>
        <end position="211"/>
    </location>
</feature>
<sequence>MEPGHDARQRLYDEIGQLRNNSGVGGGNGNVYLNMDMAHQAAGPVYAGSNFNRLLGGLGVGGLGAGALNAGNINTCSLNTGGLHANGSTALPPTLSLASTGSAANQRFVMPRMYESEMIASNNFMNQDSRIHAGLSPSIQLQHQVMCDRYRQMNTHDHLALLSQLETAAANHSQQQSLQQMQYCQLNTLRGEHSRSQGSGAGSSTSSAAAGPFMSRSPSVTTDERIIERKTMEKEDIVVPVVRNIEQKQEKETNELLTNQPVCEIVQAQKPKNVHYFPCRAKGMDIDHNFETAYFTISENTAHGTELHCSHPVCKRGGCKFRFCAFCKSPAARRNFRKRHEHAGDDQNNKLKREKPKSDQVANKRQRSSSAKNSMSRSDPGKTSVASEKSESGTSDTNWDDVLRDRPDSDDDGAMSEWVKKVLSVSNRLKNPKNGQKNSTVSEANPSTDKDA</sequence>
<organism evidence="2">
    <name type="scientific">Corethron hystrix</name>
    <dbReference type="NCBI Taxonomy" id="216773"/>
    <lineage>
        <taxon>Eukaryota</taxon>
        <taxon>Sar</taxon>
        <taxon>Stramenopiles</taxon>
        <taxon>Ochrophyta</taxon>
        <taxon>Bacillariophyta</taxon>
        <taxon>Coscinodiscophyceae</taxon>
        <taxon>Corethrophycidae</taxon>
        <taxon>Corethrales</taxon>
        <taxon>Corethraceae</taxon>
        <taxon>Corethron</taxon>
    </lineage>
</organism>
<gene>
    <name evidence="2" type="ORF">CHYS00102_LOCUS18065</name>
</gene>
<feature type="compositionally biased region" description="Polar residues" evidence="1">
    <location>
        <begin position="384"/>
        <end position="397"/>
    </location>
</feature>
<reference evidence="2" key="1">
    <citation type="submission" date="2021-01" db="EMBL/GenBank/DDBJ databases">
        <authorList>
            <person name="Corre E."/>
            <person name="Pelletier E."/>
            <person name="Niang G."/>
            <person name="Scheremetjew M."/>
            <person name="Finn R."/>
            <person name="Kale V."/>
            <person name="Holt S."/>
            <person name="Cochrane G."/>
            <person name="Meng A."/>
            <person name="Brown T."/>
            <person name="Cohen L."/>
        </authorList>
    </citation>
    <scope>NUCLEOTIDE SEQUENCE</scope>
    <source>
        <strain evidence="2">308</strain>
    </source>
</reference>
<feature type="compositionally biased region" description="Polar residues" evidence="1">
    <location>
        <begin position="424"/>
        <end position="452"/>
    </location>
</feature>
<name>A0A7S1FW56_9STRA</name>
<feature type="region of interest" description="Disordered" evidence="1">
    <location>
        <begin position="338"/>
        <end position="452"/>
    </location>
</feature>
<feature type="region of interest" description="Disordered" evidence="1">
    <location>
        <begin position="190"/>
        <end position="225"/>
    </location>
</feature>
<feature type="compositionally biased region" description="Low complexity" evidence="1">
    <location>
        <begin position="368"/>
        <end position="378"/>
    </location>
</feature>
<feature type="compositionally biased region" description="Basic and acidic residues" evidence="1">
    <location>
        <begin position="342"/>
        <end position="351"/>
    </location>
</feature>